<proteinExistence type="inferred from homology"/>
<dbReference type="AlphaFoldDB" id="A0A382UMJ9"/>
<dbReference type="HAMAP" id="MF_01401">
    <property type="entry name" value="MsrA"/>
    <property type="match status" value="1"/>
</dbReference>
<evidence type="ECO:0000256" key="2">
    <source>
        <dbReference type="ARBA" id="ARBA00023002"/>
    </source>
</evidence>
<name>A0A382UMJ9_9ZZZZ</name>
<gene>
    <name evidence="4" type="ORF">METZ01_LOCUS388343</name>
</gene>
<dbReference type="PANTHER" id="PTHR43774">
    <property type="entry name" value="PEPTIDE METHIONINE SULFOXIDE REDUCTASE"/>
    <property type="match status" value="1"/>
</dbReference>
<dbReference type="SUPFAM" id="SSF55068">
    <property type="entry name" value="Peptide methionine sulfoxide reductase"/>
    <property type="match status" value="1"/>
</dbReference>
<evidence type="ECO:0000259" key="3">
    <source>
        <dbReference type="Pfam" id="PF01625"/>
    </source>
</evidence>
<keyword evidence="2" id="KW-0560">Oxidoreductase</keyword>
<evidence type="ECO:0000256" key="1">
    <source>
        <dbReference type="ARBA" id="ARBA00012502"/>
    </source>
</evidence>
<accession>A0A382UMJ9</accession>
<dbReference type="InterPro" id="IPR036509">
    <property type="entry name" value="Met_Sox_Rdtase_MsrA_sf"/>
</dbReference>
<dbReference type="Pfam" id="PF01625">
    <property type="entry name" value="PMSR"/>
    <property type="match status" value="1"/>
</dbReference>
<dbReference type="PANTHER" id="PTHR43774:SF1">
    <property type="entry name" value="PEPTIDE METHIONINE SULFOXIDE REDUCTASE MSRA 2"/>
    <property type="match status" value="1"/>
</dbReference>
<dbReference type="Gene3D" id="3.30.1060.10">
    <property type="entry name" value="Peptide methionine sulphoxide reductase MsrA"/>
    <property type="match status" value="1"/>
</dbReference>
<dbReference type="InterPro" id="IPR002569">
    <property type="entry name" value="Met_Sox_Rdtase_MsrA_dom"/>
</dbReference>
<protein>
    <recommendedName>
        <fullName evidence="1">peptide-methionine (S)-S-oxide reductase</fullName>
        <ecNumber evidence="1">1.8.4.11</ecNumber>
    </recommendedName>
</protein>
<dbReference type="EMBL" id="UINC01145392">
    <property type="protein sequence ID" value="SVD35489.1"/>
    <property type="molecule type" value="Genomic_DNA"/>
</dbReference>
<feature type="domain" description="Peptide methionine sulphoxide reductase MsrA" evidence="3">
    <location>
        <begin position="59"/>
        <end position="209"/>
    </location>
</feature>
<dbReference type="NCBIfam" id="TIGR00401">
    <property type="entry name" value="msrA"/>
    <property type="match status" value="1"/>
</dbReference>
<reference evidence="4" key="1">
    <citation type="submission" date="2018-05" db="EMBL/GenBank/DDBJ databases">
        <authorList>
            <person name="Lanie J.A."/>
            <person name="Ng W.-L."/>
            <person name="Kazmierczak K.M."/>
            <person name="Andrzejewski T.M."/>
            <person name="Davidsen T.M."/>
            <person name="Wayne K.J."/>
            <person name="Tettelin H."/>
            <person name="Glass J.I."/>
            <person name="Rusch D."/>
            <person name="Podicherti R."/>
            <person name="Tsui H.-C.T."/>
            <person name="Winkler M.E."/>
        </authorList>
    </citation>
    <scope>NUCLEOTIDE SEQUENCE</scope>
</reference>
<sequence>MSVGTIRALAARLIDLQEVSSMKMKSHIICVFGVALAASITVGAMAADNSSSPAKERIATFAGGCFWCVESDFDHVPGVLRTISGYTGGKLKNPTYRSVSRGGTGHREAVQIVYDPKKVTYVALLEVFWRSVDPTDDGGQFCDRGDVYDTAIFANSDEQKRQADASKQKLQRSGILKHPIVTPIEIAGPFYAAETYHQDYYKKNPVRYKFYRYRCGREARIEELWGKDAHRGITKH</sequence>
<dbReference type="EC" id="1.8.4.11" evidence="1"/>
<evidence type="ECO:0000313" key="4">
    <source>
        <dbReference type="EMBL" id="SVD35489.1"/>
    </source>
</evidence>
<organism evidence="4">
    <name type="scientific">marine metagenome</name>
    <dbReference type="NCBI Taxonomy" id="408172"/>
    <lineage>
        <taxon>unclassified sequences</taxon>
        <taxon>metagenomes</taxon>
        <taxon>ecological metagenomes</taxon>
    </lineage>
</organism>
<dbReference type="GO" id="GO:0008113">
    <property type="term" value="F:peptide-methionine (S)-S-oxide reductase activity"/>
    <property type="evidence" value="ECO:0007669"/>
    <property type="project" value="UniProtKB-EC"/>
</dbReference>